<dbReference type="Proteomes" id="UP001595947">
    <property type="component" value="Unassembled WGS sequence"/>
</dbReference>
<dbReference type="CDD" id="cd00093">
    <property type="entry name" value="HTH_XRE"/>
    <property type="match status" value="1"/>
</dbReference>
<dbReference type="InterPro" id="IPR041413">
    <property type="entry name" value="MLTR_LBD"/>
</dbReference>
<dbReference type="RefSeq" id="WP_378035979.1">
    <property type="nucleotide sequence ID" value="NZ_JBHSIV010000008.1"/>
</dbReference>
<dbReference type="Gene3D" id="3.30.450.180">
    <property type="match status" value="1"/>
</dbReference>
<dbReference type="PROSITE" id="PS50943">
    <property type="entry name" value="HTH_CROC1"/>
    <property type="match status" value="1"/>
</dbReference>
<reference evidence="3" key="1">
    <citation type="journal article" date="2019" name="Int. J. Syst. Evol. Microbiol.">
        <title>The Global Catalogue of Microorganisms (GCM) 10K type strain sequencing project: providing services to taxonomists for standard genome sequencing and annotation.</title>
        <authorList>
            <consortium name="The Broad Institute Genomics Platform"/>
            <consortium name="The Broad Institute Genome Sequencing Center for Infectious Disease"/>
            <person name="Wu L."/>
            <person name="Ma J."/>
        </authorList>
    </citation>
    <scope>NUCLEOTIDE SEQUENCE [LARGE SCALE GENOMIC DNA]</scope>
    <source>
        <strain evidence="3">CGMCC 4.7093</strain>
    </source>
</reference>
<accession>A0ABV9YL55</accession>
<evidence type="ECO:0000313" key="2">
    <source>
        <dbReference type="EMBL" id="MFC5062631.1"/>
    </source>
</evidence>
<proteinExistence type="predicted"/>
<feature type="domain" description="HTH cro/C1-type" evidence="1">
    <location>
        <begin position="37"/>
        <end position="84"/>
    </location>
</feature>
<dbReference type="PANTHER" id="PTHR35010:SF2">
    <property type="entry name" value="BLL4672 PROTEIN"/>
    <property type="match status" value="1"/>
</dbReference>
<dbReference type="InterPro" id="IPR001387">
    <property type="entry name" value="Cro/C1-type_HTH"/>
</dbReference>
<dbReference type="SMART" id="SM00530">
    <property type="entry name" value="HTH_XRE"/>
    <property type="match status" value="1"/>
</dbReference>
<organism evidence="2 3">
    <name type="scientific">Actinomycetospora atypica</name>
    <dbReference type="NCBI Taxonomy" id="1290095"/>
    <lineage>
        <taxon>Bacteria</taxon>
        <taxon>Bacillati</taxon>
        <taxon>Actinomycetota</taxon>
        <taxon>Actinomycetes</taxon>
        <taxon>Pseudonocardiales</taxon>
        <taxon>Pseudonocardiaceae</taxon>
        <taxon>Actinomycetospora</taxon>
    </lineage>
</organism>
<dbReference type="Gene3D" id="1.10.260.40">
    <property type="entry name" value="lambda repressor-like DNA-binding domains"/>
    <property type="match status" value="1"/>
</dbReference>
<evidence type="ECO:0000313" key="3">
    <source>
        <dbReference type="Proteomes" id="UP001595947"/>
    </source>
</evidence>
<dbReference type="SUPFAM" id="SSF47413">
    <property type="entry name" value="lambda repressor-like DNA-binding domains"/>
    <property type="match status" value="1"/>
</dbReference>
<gene>
    <name evidence="2" type="ORF">ACFPBZ_10470</name>
</gene>
<dbReference type="Pfam" id="PF13560">
    <property type="entry name" value="HTH_31"/>
    <property type="match status" value="1"/>
</dbReference>
<comment type="caution">
    <text evidence="2">The sequence shown here is derived from an EMBL/GenBank/DDBJ whole genome shotgun (WGS) entry which is preliminary data.</text>
</comment>
<dbReference type="EMBL" id="JBHSIV010000008">
    <property type="protein sequence ID" value="MFC5062631.1"/>
    <property type="molecule type" value="Genomic_DNA"/>
</dbReference>
<sequence length="287" mass="32145">MSRGDRAELGSALRQWRERLTPADVGLPAGPRRRTPGLRREEVAQLAGVSVDYVIRLEQDRGPHPSESVLGALARALRLTPAETEHLFALAGVSMPGPDRVRDTVRPSVLRLLDRMQDLPAMLVGPREDMLAWNPLLTALYGDLTTVPRARRNTLWLQFAGHPGIRTVTDEQGGTRRLEVSAVARARAAMARYPHDRQLRATVDELHRSNPWFAELWDSRPVEHRRVDRKRYDVPGVGPIVLDCDVLEVPDDDQRLIVYSAAPGTEDADKLDLLRVVGLQEVSTRVH</sequence>
<evidence type="ECO:0000259" key="1">
    <source>
        <dbReference type="PROSITE" id="PS50943"/>
    </source>
</evidence>
<dbReference type="PANTHER" id="PTHR35010">
    <property type="entry name" value="BLL4672 PROTEIN-RELATED"/>
    <property type="match status" value="1"/>
</dbReference>
<protein>
    <submittedName>
        <fullName evidence="2">Helix-turn-helix transcriptional regulator</fullName>
    </submittedName>
</protein>
<dbReference type="InterPro" id="IPR010982">
    <property type="entry name" value="Lambda_DNA-bd_dom_sf"/>
</dbReference>
<dbReference type="Pfam" id="PF17765">
    <property type="entry name" value="MLTR_LBD"/>
    <property type="match status" value="1"/>
</dbReference>
<keyword evidence="3" id="KW-1185">Reference proteome</keyword>
<name>A0ABV9YL55_9PSEU</name>